<protein>
    <submittedName>
        <fullName evidence="1">Lysis protein</fullName>
    </submittedName>
</protein>
<dbReference type="Proteomes" id="UP000782475">
    <property type="component" value="Unassembled WGS sequence"/>
</dbReference>
<comment type="caution">
    <text evidence="1">The sequence shown here is derived from an EMBL/GenBank/DDBJ whole genome shotgun (WGS) entry which is preliminary data.</text>
</comment>
<organism evidence="1 2">
    <name type="scientific">Stutzerimonas chloritidismutans</name>
    <name type="common">Pseudomonas chloritidismutans</name>
    <dbReference type="NCBI Taxonomy" id="203192"/>
    <lineage>
        <taxon>Bacteria</taxon>
        <taxon>Pseudomonadati</taxon>
        <taxon>Pseudomonadota</taxon>
        <taxon>Gammaproteobacteria</taxon>
        <taxon>Pseudomonadales</taxon>
        <taxon>Pseudomonadaceae</taxon>
        <taxon>Stutzerimonas</taxon>
    </lineage>
</organism>
<evidence type="ECO:0000313" key="1">
    <source>
        <dbReference type="EMBL" id="MBX7271134.1"/>
    </source>
</evidence>
<accession>A0ACC5VF02</accession>
<keyword evidence="2" id="KW-1185">Reference proteome</keyword>
<evidence type="ECO:0000313" key="2">
    <source>
        <dbReference type="Proteomes" id="UP000782475"/>
    </source>
</evidence>
<reference evidence="1 2" key="1">
    <citation type="journal article" date="2021" name="Appl. Microbiol. Biotechnol.">
        <title>Biotechnological applications of marine bacteria in bioremediation of environments polluted with hydrocarbons and plastics.</title>
        <authorList>
            <person name="Muriel-Millan L.F."/>
            <person name="Millan-Lopez S."/>
            <person name="Pardo-Lopez L."/>
        </authorList>
    </citation>
    <scope>NUCLEOTIDE SEQUENCE [LARGE SCALE GENOMIC DNA]</scope>
    <source>
        <strain evidence="1 2">GOM4</strain>
    </source>
</reference>
<name>A0ACC5VF02_STUCH</name>
<sequence length="177" mass="19270">MIALLKQYKLIAAGTAVLALMALSAAGAWQWQGNAYGKRLADQATAHETFLRQVAEANAAVILKQQADRLALEQRLAKADQQSTEKLTHALTENDRLERLYSSADDERRRLRIEVKVARADAVVSAATGSGGVGNAASVELSAAAGRTVWDIRRGMIDDQAKLAYLQEWARQILGVR</sequence>
<gene>
    <name evidence="1" type="ORF">KJJ99_04890</name>
</gene>
<dbReference type="EMBL" id="JAHHFP010000011">
    <property type="protein sequence ID" value="MBX7271134.1"/>
    <property type="molecule type" value="Genomic_DNA"/>
</dbReference>
<proteinExistence type="predicted"/>